<evidence type="ECO:0000256" key="5">
    <source>
        <dbReference type="ARBA" id="ARBA00023163"/>
    </source>
</evidence>
<dbReference type="GO" id="GO:0005634">
    <property type="term" value="C:nucleus"/>
    <property type="evidence" value="ECO:0007669"/>
    <property type="project" value="UniProtKB-SubCell"/>
</dbReference>
<protein>
    <submittedName>
        <fullName evidence="9">C6 zinc finger domain containing protein</fullName>
    </submittedName>
</protein>
<dbReference type="PROSITE" id="PS50048">
    <property type="entry name" value="ZN2_CY6_FUNGAL_2"/>
    <property type="match status" value="1"/>
</dbReference>
<organism evidence="9 10">
    <name type="scientific">Pleurostoma richardsiae</name>
    <dbReference type="NCBI Taxonomy" id="41990"/>
    <lineage>
        <taxon>Eukaryota</taxon>
        <taxon>Fungi</taxon>
        <taxon>Dikarya</taxon>
        <taxon>Ascomycota</taxon>
        <taxon>Pezizomycotina</taxon>
        <taxon>Sordariomycetes</taxon>
        <taxon>Sordariomycetidae</taxon>
        <taxon>Calosphaeriales</taxon>
        <taxon>Pleurostomataceae</taxon>
        <taxon>Pleurostoma</taxon>
    </lineage>
</organism>
<dbReference type="PANTHER" id="PTHR46910:SF37">
    <property type="entry name" value="ZN(II)2CYS6 TRANSCRIPTION FACTOR (EUROFUNG)"/>
    <property type="match status" value="1"/>
</dbReference>
<dbReference type="Gene3D" id="4.10.240.10">
    <property type="entry name" value="Zn(2)-C6 fungal-type DNA-binding domain"/>
    <property type="match status" value="1"/>
</dbReference>
<evidence type="ECO:0000256" key="3">
    <source>
        <dbReference type="ARBA" id="ARBA00023015"/>
    </source>
</evidence>
<keyword evidence="2" id="KW-0479">Metal-binding</keyword>
<evidence type="ECO:0000259" key="8">
    <source>
        <dbReference type="PROSITE" id="PS50048"/>
    </source>
</evidence>
<dbReference type="PANTHER" id="PTHR46910">
    <property type="entry name" value="TRANSCRIPTION FACTOR PDR1"/>
    <property type="match status" value="1"/>
</dbReference>
<evidence type="ECO:0000256" key="4">
    <source>
        <dbReference type="ARBA" id="ARBA00023125"/>
    </source>
</evidence>
<comment type="subcellular location">
    <subcellularLocation>
        <location evidence="1">Nucleus</location>
    </subcellularLocation>
</comment>
<dbReference type="GO" id="GO:0008270">
    <property type="term" value="F:zinc ion binding"/>
    <property type="evidence" value="ECO:0007669"/>
    <property type="project" value="InterPro"/>
</dbReference>
<dbReference type="CDD" id="cd00067">
    <property type="entry name" value="GAL4"/>
    <property type="match status" value="1"/>
</dbReference>
<reference evidence="9" key="1">
    <citation type="submission" date="2022-07" db="EMBL/GenBank/DDBJ databases">
        <title>Fungi with potential for degradation of polypropylene.</title>
        <authorList>
            <person name="Gostincar C."/>
        </authorList>
    </citation>
    <scope>NUCLEOTIDE SEQUENCE</scope>
    <source>
        <strain evidence="9">EXF-13308</strain>
    </source>
</reference>
<dbReference type="GO" id="GO:0000981">
    <property type="term" value="F:DNA-binding transcription factor activity, RNA polymerase II-specific"/>
    <property type="evidence" value="ECO:0007669"/>
    <property type="project" value="InterPro"/>
</dbReference>
<dbReference type="AlphaFoldDB" id="A0AA38RQ85"/>
<dbReference type="SUPFAM" id="SSF57701">
    <property type="entry name" value="Zn2/Cys6 DNA-binding domain"/>
    <property type="match status" value="1"/>
</dbReference>
<evidence type="ECO:0000256" key="1">
    <source>
        <dbReference type="ARBA" id="ARBA00004123"/>
    </source>
</evidence>
<sequence>MRRKACDSCHRKKIHCDAAVPQCNWCKHHDLTCSYNRVSRLKSQSKTTRDDLARRLDRLESRLTDIESASIAPSSPSSGAADTRNNDSSIAATPNRLPLQPAEPAAQGQYLVSSFGKLHFAGYQLGEISSHCGIPLFSVHGREWIKSRTGEDAGSEILGLSGAPRKGPPIVPFSLRQFEQSATNLDLPPREVVETCVEAFRASHYKMVFPTIDTVLFQSTIDLAYRPQQDESPSLDSISAKACIFSFLSVISVGRLEFGHRLAPNIDGDACAFKTQHLMPYALQETNLVTLQTLVMLPSIDPGQPVSARASDRAWREKIHLRKVFWLCYTFDKDMAIRTGHPPCMGDENCDLTFPHGYLDRVHNFDGFDASLLDEADVPWLPGDLRLTLIKSKTFKVLYSVEALQKPDAVLLRDIRELDDELERWRVSLPAHAQPKLFYSREEEQIDLSMMQHAIMHTTIIHFEYHYLLATIHRAVGRCRAWRDGAGSKVDGLKSSLSISVEASRATIFYLRQAINYVLGEAFWLVVFYPMSAVLTLFCNIMLDPLEPRASDDLELLNLAPELLKAMRSRELLTQNEIANMDKVDSFVAELIRLGSQAIAKAETMRAKA</sequence>
<keyword evidence="6" id="KW-0539">Nucleus</keyword>
<gene>
    <name evidence="9" type="ORF">NKR23_g6166</name>
</gene>
<keyword evidence="5" id="KW-0804">Transcription</keyword>
<feature type="region of interest" description="Disordered" evidence="7">
    <location>
        <begin position="67"/>
        <end position="101"/>
    </location>
</feature>
<dbReference type="InterPro" id="IPR001138">
    <property type="entry name" value="Zn2Cys6_DnaBD"/>
</dbReference>
<keyword evidence="3" id="KW-0805">Transcription regulation</keyword>
<dbReference type="SMART" id="SM00066">
    <property type="entry name" value="GAL4"/>
    <property type="match status" value="1"/>
</dbReference>
<feature type="domain" description="Zn(2)-C6 fungal-type" evidence="8">
    <location>
        <begin position="5"/>
        <end position="35"/>
    </location>
</feature>
<dbReference type="CDD" id="cd12148">
    <property type="entry name" value="fungal_TF_MHR"/>
    <property type="match status" value="1"/>
</dbReference>
<dbReference type="Pfam" id="PF04082">
    <property type="entry name" value="Fungal_trans"/>
    <property type="match status" value="1"/>
</dbReference>
<evidence type="ECO:0000313" key="10">
    <source>
        <dbReference type="Proteomes" id="UP001174694"/>
    </source>
</evidence>
<dbReference type="Pfam" id="PF00172">
    <property type="entry name" value="Zn_clus"/>
    <property type="match status" value="1"/>
</dbReference>
<keyword evidence="10" id="KW-1185">Reference proteome</keyword>
<accession>A0AA38RQ85</accession>
<evidence type="ECO:0000256" key="6">
    <source>
        <dbReference type="ARBA" id="ARBA00023242"/>
    </source>
</evidence>
<dbReference type="InterPro" id="IPR036864">
    <property type="entry name" value="Zn2-C6_fun-type_DNA-bd_sf"/>
</dbReference>
<dbReference type="InterPro" id="IPR007219">
    <property type="entry name" value="XnlR_reg_dom"/>
</dbReference>
<evidence type="ECO:0000256" key="2">
    <source>
        <dbReference type="ARBA" id="ARBA00022723"/>
    </source>
</evidence>
<comment type="caution">
    <text evidence="9">The sequence shown here is derived from an EMBL/GenBank/DDBJ whole genome shotgun (WGS) entry which is preliminary data.</text>
</comment>
<dbReference type="InterPro" id="IPR050987">
    <property type="entry name" value="AtrR-like"/>
</dbReference>
<evidence type="ECO:0000256" key="7">
    <source>
        <dbReference type="SAM" id="MobiDB-lite"/>
    </source>
</evidence>
<dbReference type="PROSITE" id="PS00463">
    <property type="entry name" value="ZN2_CY6_FUNGAL_1"/>
    <property type="match status" value="1"/>
</dbReference>
<feature type="compositionally biased region" description="Low complexity" evidence="7">
    <location>
        <begin position="68"/>
        <end position="81"/>
    </location>
</feature>
<proteinExistence type="predicted"/>
<dbReference type="GO" id="GO:0006351">
    <property type="term" value="P:DNA-templated transcription"/>
    <property type="evidence" value="ECO:0007669"/>
    <property type="project" value="InterPro"/>
</dbReference>
<dbReference type="EMBL" id="JANBVO010000017">
    <property type="protein sequence ID" value="KAJ9144064.1"/>
    <property type="molecule type" value="Genomic_DNA"/>
</dbReference>
<name>A0AA38RQ85_9PEZI</name>
<evidence type="ECO:0000313" key="9">
    <source>
        <dbReference type="EMBL" id="KAJ9144064.1"/>
    </source>
</evidence>
<keyword evidence="4" id="KW-0238">DNA-binding</keyword>
<dbReference type="GO" id="GO:0003677">
    <property type="term" value="F:DNA binding"/>
    <property type="evidence" value="ECO:0007669"/>
    <property type="project" value="UniProtKB-KW"/>
</dbReference>
<dbReference type="Proteomes" id="UP001174694">
    <property type="component" value="Unassembled WGS sequence"/>
</dbReference>